<keyword evidence="2" id="KW-1185">Reference proteome</keyword>
<organism evidence="1 2">
    <name type="scientific">Gigaspora rosea</name>
    <dbReference type="NCBI Taxonomy" id="44941"/>
    <lineage>
        <taxon>Eukaryota</taxon>
        <taxon>Fungi</taxon>
        <taxon>Fungi incertae sedis</taxon>
        <taxon>Mucoromycota</taxon>
        <taxon>Glomeromycotina</taxon>
        <taxon>Glomeromycetes</taxon>
        <taxon>Diversisporales</taxon>
        <taxon>Gigasporaceae</taxon>
        <taxon>Gigaspora</taxon>
    </lineage>
</organism>
<proteinExistence type="predicted"/>
<reference evidence="1 2" key="1">
    <citation type="submission" date="2018-06" db="EMBL/GenBank/DDBJ databases">
        <title>Comparative genomics reveals the genomic features of Rhizophagus irregularis, R. cerebriforme, R. diaphanum and Gigaspora rosea, and their symbiotic lifestyle signature.</title>
        <authorList>
            <person name="Morin E."/>
            <person name="San Clemente H."/>
            <person name="Chen E.C.H."/>
            <person name="De La Providencia I."/>
            <person name="Hainaut M."/>
            <person name="Kuo A."/>
            <person name="Kohler A."/>
            <person name="Murat C."/>
            <person name="Tang N."/>
            <person name="Roy S."/>
            <person name="Loubradou J."/>
            <person name="Henrissat B."/>
            <person name="Grigoriev I.V."/>
            <person name="Corradi N."/>
            <person name="Roux C."/>
            <person name="Martin F.M."/>
        </authorList>
    </citation>
    <scope>NUCLEOTIDE SEQUENCE [LARGE SCALE GENOMIC DNA]</scope>
    <source>
        <strain evidence="1 2">DAOM 194757</strain>
    </source>
</reference>
<evidence type="ECO:0000313" key="2">
    <source>
        <dbReference type="Proteomes" id="UP000266673"/>
    </source>
</evidence>
<name>A0A397V668_9GLOM</name>
<protein>
    <submittedName>
        <fullName evidence="1">Uncharacterized protein</fullName>
    </submittedName>
</protein>
<comment type="caution">
    <text evidence="1">The sequence shown here is derived from an EMBL/GenBank/DDBJ whole genome shotgun (WGS) entry which is preliminary data.</text>
</comment>
<gene>
    <name evidence="1" type="ORF">C2G38_2091000</name>
</gene>
<feature type="non-terminal residue" evidence="1">
    <location>
        <position position="81"/>
    </location>
</feature>
<dbReference type="EMBL" id="QKWP01000678">
    <property type="protein sequence ID" value="RIB16409.1"/>
    <property type="molecule type" value="Genomic_DNA"/>
</dbReference>
<sequence length="81" mass="9818">MVSIFLCLLAFVLLWGIVWFVKPAKFVINFYVISNQFHIVIVNHYSRYRYSITVKFLWIVIRIVNLRYNLHNNLHDFEALN</sequence>
<dbReference type="Proteomes" id="UP000266673">
    <property type="component" value="Unassembled WGS sequence"/>
</dbReference>
<accession>A0A397V668</accession>
<dbReference type="AlphaFoldDB" id="A0A397V668"/>
<evidence type="ECO:0000313" key="1">
    <source>
        <dbReference type="EMBL" id="RIB16409.1"/>
    </source>
</evidence>